<name>A0A4S3JFW5_9EURO</name>
<evidence type="ECO:0000256" key="4">
    <source>
        <dbReference type="SAM" id="MobiDB-lite"/>
    </source>
</evidence>
<organism evidence="5 6">
    <name type="scientific">Aspergillus tanneri</name>
    <dbReference type="NCBI Taxonomy" id="1220188"/>
    <lineage>
        <taxon>Eukaryota</taxon>
        <taxon>Fungi</taxon>
        <taxon>Dikarya</taxon>
        <taxon>Ascomycota</taxon>
        <taxon>Pezizomycotina</taxon>
        <taxon>Eurotiomycetes</taxon>
        <taxon>Eurotiomycetidae</taxon>
        <taxon>Eurotiales</taxon>
        <taxon>Aspergillaceae</taxon>
        <taxon>Aspergillus</taxon>
        <taxon>Aspergillus subgen. Circumdati</taxon>
    </lineage>
</organism>
<feature type="compositionally biased region" description="Basic residues" evidence="4">
    <location>
        <begin position="1"/>
        <end position="10"/>
    </location>
</feature>
<accession>A0A4S3JFW5</accession>
<dbReference type="EMBL" id="SOSA01000225">
    <property type="protein sequence ID" value="THC94112.1"/>
    <property type="molecule type" value="Genomic_DNA"/>
</dbReference>
<evidence type="ECO:0000256" key="1">
    <source>
        <dbReference type="ARBA" id="ARBA00023015"/>
    </source>
</evidence>
<dbReference type="PANTHER" id="PTHR47424">
    <property type="entry name" value="REGULATORY PROTEIN GAL4"/>
    <property type="match status" value="1"/>
</dbReference>
<keyword evidence="3" id="KW-0539">Nucleus</keyword>
<dbReference type="AlphaFoldDB" id="A0A4S3JFW5"/>
<dbReference type="STRING" id="1220188.A0A4S3JFW5"/>
<dbReference type="VEuPathDB" id="FungiDB:EYZ11_006401"/>
<protein>
    <recommendedName>
        <fullName evidence="7">Transcription factor domain-containing protein</fullName>
    </recommendedName>
</protein>
<proteinExistence type="predicted"/>
<dbReference type="Proteomes" id="UP000308092">
    <property type="component" value="Unassembled WGS sequence"/>
</dbReference>
<gene>
    <name evidence="5" type="ORF">EYZ11_006401</name>
</gene>
<dbReference type="InterPro" id="IPR051127">
    <property type="entry name" value="Fungal_SecMet_Regulators"/>
</dbReference>
<keyword evidence="2" id="KW-0804">Transcription</keyword>
<keyword evidence="1" id="KW-0805">Transcription regulation</keyword>
<sequence length="370" mass="40993">MNKAVSHPKVRTGSDMRRRLSSSLGLPAGADERQLRAGLPRHALGFPSPVAITINVRIARVTDEIMSSLYGNASVSQLELVRKIQSTLQELHNTVRSFPHSLVLDFNRPLQSAIILCTRPILLRRVRLDVERQQNARPLEPVPDILARLCDTCKEAATRSLAILYVLQKQQTIPRYGFFDLDATFSAAFVLVMVGFIDNSQKHPPPALNQAFSVLRFLSRSGNSAAEQRLQDIAQSCSHVWPDHRFDVTPSNHGRSPLGPSAGHIVPNPSPGVDPGQSPLEYPLAPPPRYNAVASDRERYCPDESRLFEPWEQSVGSDTVFDMQGDWGVDLSGEAEGIYSSFHNPTLPLTGVDYMDWLEIEKVFNGPEGA</sequence>
<reference evidence="5 6" key="1">
    <citation type="submission" date="2019-03" db="EMBL/GenBank/DDBJ databases">
        <title>The genome sequence of a newly discovered highly antifungal drug resistant Aspergillus species, Aspergillus tanneri NIH 1004.</title>
        <authorList>
            <person name="Mounaud S."/>
            <person name="Singh I."/>
            <person name="Joardar V."/>
            <person name="Pakala S."/>
            <person name="Pakala S."/>
            <person name="Venepally P."/>
            <person name="Hoover J."/>
            <person name="Nierman W."/>
            <person name="Chung J."/>
            <person name="Losada L."/>
        </authorList>
    </citation>
    <scope>NUCLEOTIDE SEQUENCE [LARGE SCALE GENOMIC DNA]</scope>
    <source>
        <strain evidence="5 6">NIH1004</strain>
    </source>
</reference>
<evidence type="ECO:0000313" key="5">
    <source>
        <dbReference type="EMBL" id="THC94112.1"/>
    </source>
</evidence>
<dbReference type="CDD" id="cd12148">
    <property type="entry name" value="fungal_TF_MHR"/>
    <property type="match status" value="1"/>
</dbReference>
<keyword evidence="6" id="KW-1185">Reference proteome</keyword>
<evidence type="ECO:0000313" key="6">
    <source>
        <dbReference type="Proteomes" id="UP000308092"/>
    </source>
</evidence>
<feature type="region of interest" description="Disordered" evidence="4">
    <location>
        <begin position="1"/>
        <end position="23"/>
    </location>
</feature>
<evidence type="ECO:0000256" key="2">
    <source>
        <dbReference type="ARBA" id="ARBA00023163"/>
    </source>
</evidence>
<evidence type="ECO:0008006" key="7">
    <source>
        <dbReference type="Google" id="ProtNLM"/>
    </source>
</evidence>
<dbReference type="PANTHER" id="PTHR47424:SF6">
    <property type="entry name" value="PROLINE UTILIZATION TRANS-ACTIVATOR"/>
    <property type="match status" value="1"/>
</dbReference>
<comment type="caution">
    <text evidence="5">The sequence shown here is derived from an EMBL/GenBank/DDBJ whole genome shotgun (WGS) entry which is preliminary data.</text>
</comment>
<evidence type="ECO:0000256" key="3">
    <source>
        <dbReference type="ARBA" id="ARBA00023242"/>
    </source>
</evidence>